<feature type="domain" description="Protein kinase" evidence="4">
    <location>
        <begin position="75"/>
        <end position="263"/>
    </location>
</feature>
<organism evidence="5 6">
    <name type="scientific">Caenorhabditis remanei</name>
    <name type="common">Caenorhabditis vulgaris</name>
    <dbReference type="NCBI Taxonomy" id="31234"/>
    <lineage>
        <taxon>Eukaryota</taxon>
        <taxon>Metazoa</taxon>
        <taxon>Ecdysozoa</taxon>
        <taxon>Nematoda</taxon>
        <taxon>Chromadorea</taxon>
        <taxon>Rhabditida</taxon>
        <taxon>Rhabditina</taxon>
        <taxon>Rhabditomorpha</taxon>
        <taxon>Rhabditoidea</taxon>
        <taxon>Rhabditidae</taxon>
        <taxon>Peloderinae</taxon>
        <taxon>Caenorhabditis</taxon>
    </lineage>
</organism>
<proteinExistence type="predicted"/>
<dbReference type="PROSITE" id="PS00107">
    <property type="entry name" value="PROTEIN_KINASE_ATP"/>
    <property type="match status" value="1"/>
</dbReference>
<dbReference type="GO" id="GO:0005524">
    <property type="term" value="F:ATP binding"/>
    <property type="evidence" value="ECO:0007669"/>
    <property type="project" value="UniProtKB-UniRule"/>
</dbReference>
<dbReference type="PANTHER" id="PTHR24418">
    <property type="entry name" value="TYROSINE-PROTEIN KINASE"/>
    <property type="match status" value="1"/>
</dbReference>
<dbReference type="AlphaFoldDB" id="A0A6A5H277"/>
<evidence type="ECO:0000256" key="1">
    <source>
        <dbReference type="ARBA" id="ARBA00022741"/>
    </source>
</evidence>
<evidence type="ECO:0000313" key="5">
    <source>
        <dbReference type="EMBL" id="KAF1760572.1"/>
    </source>
</evidence>
<reference evidence="5 6" key="1">
    <citation type="submission" date="2019-12" db="EMBL/GenBank/DDBJ databases">
        <title>Chromosome-level assembly of the Caenorhabditis remanei genome.</title>
        <authorList>
            <person name="Teterina A.A."/>
            <person name="Willis J.H."/>
            <person name="Phillips P.C."/>
        </authorList>
    </citation>
    <scope>NUCLEOTIDE SEQUENCE [LARGE SCALE GENOMIC DNA]</scope>
    <source>
        <strain evidence="5 6">PX506</strain>
        <tissue evidence="5">Whole organism</tissue>
    </source>
</reference>
<accession>A0A6A5H277</accession>
<dbReference type="CTD" id="9806696"/>
<evidence type="ECO:0000259" key="4">
    <source>
        <dbReference type="PROSITE" id="PS50011"/>
    </source>
</evidence>
<evidence type="ECO:0000256" key="3">
    <source>
        <dbReference type="PROSITE-ProRule" id="PRU10141"/>
    </source>
</evidence>
<dbReference type="InterPro" id="IPR020635">
    <property type="entry name" value="Tyr_kinase_cat_dom"/>
</dbReference>
<sequence length="263" mass="29187">MGEGLECTTRLKSYAINLNGGIYSVQGSTTDAFPTLEALCESYIQTKQPLPAGGMLLKGVIHKPWQLFLCDVELPEPEILLGSGEFGKVVKGKFLKPGVGPIDVAIKMATDLKNAEITSEIYTEARVMRALIHPNIIRLEGVVVEKIPVMLVIEFMEGSSLLDALLKKRVPNEMRFPICMAVLYAVLHMHINSYIHRDIAARNGMVSHDCRTVKLIDFGLAKHGTQFILNNIGKIPVKRLPPEVLRTKRFSTKSDTWALAICF</sequence>
<gene>
    <name evidence="5" type="ORF">GCK72_008821</name>
</gene>
<feature type="binding site" evidence="3">
    <location>
        <position position="107"/>
    </location>
    <ligand>
        <name>ATP</name>
        <dbReference type="ChEBI" id="CHEBI:30616"/>
    </ligand>
</feature>
<evidence type="ECO:0000256" key="2">
    <source>
        <dbReference type="ARBA" id="ARBA00022840"/>
    </source>
</evidence>
<keyword evidence="2 3" id="KW-0067">ATP-binding</keyword>
<dbReference type="InterPro" id="IPR001245">
    <property type="entry name" value="Ser-Thr/Tyr_kinase_cat_dom"/>
</dbReference>
<dbReference type="InterPro" id="IPR017441">
    <property type="entry name" value="Protein_kinase_ATP_BS"/>
</dbReference>
<dbReference type="InterPro" id="IPR050198">
    <property type="entry name" value="Non-receptor_tyrosine_kinases"/>
</dbReference>
<dbReference type="GO" id="GO:0004713">
    <property type="term" value="F:protein tyrosine kinase activity"/>
    <property type="evidence" value="ECO:0007669"/>
    <property type="project" value="InterPro"/>
</dbReference>
<dbReference type="RefSeq" id="XP_053586642.1">
    <property type="nucleotide sequence ID" value="XM_053727065.1"/>
</dbReference>
<dbReference type="EMBL" id="WUAV01000003">
    <property type="protein sequence ID" value="KAF1760572.1"/>
    <property type="molecule type" value="Genomic_DNA"/>
</dbReference>
<dbReference type="Proteomes" id="UP000483820">
    <property type="component" value="Chromosome III"/>
</dbReference>
<dbReference type="PROSITE" id="PS50011">
    <property type="entry name" value="PROTEIN_KINASE_DOM"/>
    <property type="match status" value="1"/>
</dbReference>
<dbReference type="SUPFAM" id="SSF56112">
    <property type="entry name" value="Protein kinase-like (PK-like)"/>
    <property type="match status" value="1"/>
</dbReference>
<dbReference type="Gene3D" id="1.10.510.10">
    <property type="entry name" value="Transferase(Phosphotransferase) domain 1"/>
    <property type="match status" value="1"/>
</dbReference>
<comment type="caution">
    <text evidence="5">The sequence shown here is derived from an EMBL/GenBank/DDBJ whole genome shotgun (WGS) entry which is preliminary data.</text>
</comment>
<dbReference type="SMART" id="SM00219">
    <property type="entry name" value="TyrKc"/>
    <property type="match status" value="1"/>
</dbReference>
<protein>
    <recommendedName>
        <fullName evidence="4">Protein kinase domain-containing protein</fullName>
    </recommendedName>
</protein>
<dbReference type="InterPro" id="IPR011009">
    <property type="entry name" value="Kinase-like_dom_sf"/>
</dbReference>
<dbReference type="InterPro" id="IPR000719">
    <property type="entry name" value="Prot_kinase_dom"/>
</dbReference>
<dbReference type="GeneID" id="9806696"/>
<dbReference type="Pfam" id="PF07714">
    <property type="entry name" value="PK_Tyr_Ser-Thr"/>
    <property type="match status" value="1"/>
</dbReference>
<evidence type="ECO:0000313" key="6">
    <source>
        <dbReference type="Proteomes" id="UP000483820"/>
    </source>
</evidence>
<name>A0A6A5H277_CAERE</name>
<dbReference type="KEGG" id="crq:GCK72_008821"/>
<keyword evidence="1 3" id="KW-0547">Nucleotide-binding</keyword>
<dbReference type="Gene3D" id="3.30.200.20">
    <property type="entry name" value="Phosphorylase Kinase, domain 1"/>
    <property type="match status" value="1"/>
</dbReference>